<evidence type="ECO:0000256" key="4">
    <source>
        <dbReference type="ARBA" id="ARBA00022827"/>
    </source>
</evidence>
<dbReference type="GO" id="GO:0016614">
    <property type="term" value="F:oxidoreductase activity, acting on CH-OH group of donors"/>
    <property type="evidence" value="ECO:0007669"/>
    <property type="project" value="InterPro"/>
</dbReference>
<organism evidence="8 9">
    <name type="scientific">Falsiruegeria litorea R37</name>
    <dbReference type="NCBI Taxonomy" id="1200284"/>
    <lineage>
        <taxon>Bacteria</taxon>
        <taxon>Pseudomonadati</taxon>
        <taxon>Pseudomonadota</taxon>
        <taxon>Alphaproteobacteria</taxon>
        <taxon>Rhodobacterales</taxon>
        <taxon>Roseobacteraceae</taxon>
        <taxon>Falsiruegeria</taxon>
    </lineage>
</organism>
<feature type="domain" description="Glucose-methanol-choline oxidoreductase N-terminal" evidence="6">
    <location>
        <begin position="202"/>
        <end position="282"/>
    </location>
</feature>
<keyword evidence="9" id="KW-1185">Reference proteome</keyword>
<reference evidence="8 9" key="1">
    <citation type="submission" date="2017-03" db="EMBL/GenBank/DDBJ databases">
        <authorList>
            <person name="Afonso C.L."/>
            <person name="Miller P.J."/>
            <person name="Scott M.A."/>
            <person name="Spackman E."/>
            <person name="Goraichik I."/>
            <person name="Dimitrov K.M."/>
            <person name="Suarez D.L."/>
            <person name="Swayne D.E."/>
        </authorList>
    </citation>
    <scope>NUCLEOTIDE SEQUENCE [LARGE SCALE GENOMIC DNA]</scope>
    <source>
        <strain evidence="8 9">CECT 7639</strain>
    </source>
</reference>
<comment type="cofactor">
    <cofactor evidence="1">
        <name>FAD</name>
        <dbReference type="ChEBI" id="CHEBI:57692"/>
    </cofactor>
</comment>
<evidence type="ECO:0000313" key="8">
    <source>
        <dbReference type="EMBL" id="SLN26945.1"/>
    </source>
</evidence>
<dbReference type="Pfam" id="PF00732">
    <property type="entry name" value="GMC_oxred_N"/>
    <property type="match status" value="1"/>
</dbReference>
<accession>A0A1Y5S0P8</accession>
<dbReference type="EC" id="1.1.99.11" evidence="8"/>
<dbReference type="Pfam" id="PF05199">
    <property type="entry name" value="GMC_oxred_C"/>
    <property type="match status" value="1"/>
</dbReference>
<evidence type="ECO:0000256" key="3">
    <source>
        <dbReference type="ARBA" id="ARBA00022630"/>
    </source>
</evidence>
<dbReference type="SUPFAM" id="SSF51905">
    <property type="entry name" value="FAD/NAD(P)-binding domain"/>
    <property type="match status" value="1"/>
</dbReference>
<gene>
    <name evidence="8" type="primary">fdhL</name>
    <name evidence="8" type="ORF">TRL7639_00991</name>
</gene>
<dbReference type="OrthoDB" id="9798604at2"/>
<evidence type="ECO:0000313" key="9">
    <source>
        <dbReference type="Proteomes" id="UP000193077"/>
    </source>
</evidence>
<comment type="similarity">
    <text evidence="2">Belongs to the GMC oxidoreductase family.</text>
</comment>
<dbReference type="Gene3D" id="3.50.50.60">
    <property type="entry name" value="FAD/NAD(P)-binding domain"/>
    <property type="match status" value="2"/>
</dbReference>
<keyword evidence="4" id="KW-0274">FAD</keyword>
<dbReference type="InterPro" id="IPR007867">
    <property type="entry name" value="GMC_OxRtase_C"/>
</dbReference>
<keyword evidence="3" id="KW-0285">Flavoprotein</keyword>
<dbReference type="InterPro" id="IPR051473">
    <property type="entry name" value="P2Ox-like"/>
</dbReference>
<evidence type="ECO:0000259" key="7">
    <source>
        <dbReference type="Pfam" id="PF05199"/>
    </source>
</evidence>
<evidence type="ECO:0000256" key="1">
    <source>
        <dbReference type="ARBA" id="ARBA00001974"/>
    </source>
</evidence>
<dbReference type="Proteomes" id="UP000193077">
    <property type="component" value="Unassembled WGS sequence"/>
</dbReference>
<evidence type="ECO:0000259" key="6">
    <source>
        <dbReference type="Pfam" id="PF00732"/>
    </source>
</evidence>
<keyword evidence="5 8" id="KW-0560">Oxidoreductase</keyword>
<dbReference type="InterPro" id="IPR000172">
    <property type="entry name" value="GMC_OxRdtase_N"/>
</dbReference>
<proteinExistence type="inferred from homology"/>
<name>A0A1Y5S0P8_9RHOB</name>
<dbReference type="InterPro" id="IPR036188">
    <property type="entry name" value="FAD/NAD-bd_sf"/>
</dbReference>
<sequence>MSIQSLNEVETSNPLRADLVVVGGGACGLTLARAMSGQGRRIIVLESGGLDQDAKHEALNVVRMDGWSPEEAAARDRYHRTLTHHWAGDRQQYGVRCRGLGGATQAWAGKSAPLDQIDFEERDWVPFSGWPMSETEVAPFLKQASHLLNLGPAFYDARLWMRLRHEPPAQSPEGDALRTMFWQFARSRRQVTDIMRFGPDFRANMPGGVQVLTEATVTSLHSNAEGSLCTGLSARSLAGKEVSVEAPICVLASGAIENARLLLMSDLGNRHDTVGRFLMDHPTTTVARAAPDQVTDLASRFGLFGLRDQGQSHVYMYGLALTDQVQRAESLLNGAVFVTEERAPDDPFAALRRLLRGQSKARLSDMGSVLRSPVRLARGAGARMLERGYLPERVSRGIADTALRLFPNTLARDHRFGRLPVKLSGVRFEATTEHPPDPGNRVTLSQELDPLGLPVPHVTWSPGDAARSNLLQIGRKLCESFEQAGLPPLIPEPWVREGQPRAATVIDLGHSLGTTRMADDPARGVVDRNCAVHGVTGLYAVGGSVFPTSGHANPTLMMIALTLRLADHLRGRV</sequence>
<dbReference type="RefSeq" id="WP_085794651.1">
    <property type="nucleotide sequence ID" value="NZ_FWFO01000001.1"/>
</dbReference>
<evidence type="ECO:0000256" key="2">
    <source>
        <dbReference type="ARBA" id="ARBA00010790"/>
    </source>
</evidence>
<dbReference type="AlphaFoldDB" id="A0A1Y5S0P8"/>
<evidence type="ECO:0000256" key="5">
    <source>
        <dbReference type="ARBA" id="ARBA00023002"/>
    </source>
</evidence>
<feature type="domain" description="Glucose-methanol-choline oxidoreductase C-terminal" evidence="7">
    <location>
        <begin position="436"/>
        <end position="561"/>
    </location>
</feature>
<protein>
    <submittedName>
        <fullName evidence="8">Fructose dehydrogenase large subunit</fullName>
        <ecNumber evidence="8">1.1.99.11</ecNumber>
    </submittedName>
</protein>
<dbReference type="PANTHER" id="PTHR42784:SF1">
    <property type="entry name" value="PYRANOSE 2-OXIDASE"/>
    <property type="match status" value="1"/>
</dbReference>
<dbReference type="EMBL" id="FWFO01000001">
    <property type="protein sequence ID" value="SLN26945.1"/>
    <property type="molecule type" value="Genomic_DNA"/>
</dbReference>
<dbReference type="GO" id="GO:0050660">
    <property type="term" value="F:flavin adenine dinucleotide binding"/>
    <property type="evidence" value="ECO:0007669"/>
    <property type="project" value="InterPro"/>
</dbReference>
<dbReference type="PANTHER" id="PTHR42784">
    <property type="entry name" value="PYRANOSE 2-OXIDASE"/>
    <property type="match status" value="1"/>
</dbReference>